<protein>
    <recommendedName>
        <fullName evidence="5">BHLH domain-containing protein</fullName>
    </recommendedName>
</protein>
<reference evidence="6 7" key="1">
    <citation type="journal article" date="2018" name="Nat. Ecol. Evol.">
        <title>Shark genomes provide insights into elasmobranch evolution and the origin of vertebrates.</title>
        <authorList>
            <person name="Hara Y"/>
            <person name="Yamaguchi K"/>
            <person name="Onimaru K"/>
            <person name="Kadota M"/>
            <person name="Koyanagi M"/>
            <person name="Keeley SD"/>
            <person name="Tatsumi K"/>
            <person name="Tanaka K"/>
            <person name="Motone F"/>
            <person name="Kageyama Y"/>
            <person name="Nozu R"/>
            <person name="Adachi N"/>
            <person name="Nishimura O"/>
            <person name="Nakagawa R"/>
            <person name="Tanegashima C"/>
            <person name="Kiyatake I"/>
            <person name="Matsumoto R"/>
            <person name="Murakumo K"/>
            <person name="Nishida K"/>
            <person name="Terakita A"/>
            <person name="Kuratani S"/>
            <person name="Sato K"/>
            <person name="Hyodo S Kuraku.S."/>
        </authorList>
    </citation>
    <scope>NUCLEOTIDE SEQUENCE [LARGE SCALE GENOMIC DNA]</scope>
</reference>
<dbReference type="OrthoDB" id="10069510at2759"/>
<dbReference type="InterPro" id="IPR036638">
    <property type="entry name" value="HLH_DNA-bd_sf"/>
</dbReference>
<feature type="compositionally biased region" description="Polar residues" evidence="4">
    <location>
        <begin position="62"/>
        <end position="86"/>
    </location>
</feature>
<feature type="region of interest" description="Disordered" evidence="4">
    <location>
        <begin position="282"/>
        <end position="349"/>
    </location>
</feature>
<evidence type="ECO:0000313" key="7">
    <source>
        <dbReference type="Proteomes" id="UP000287033"/>
    </source>
</evidence>
<dbReference type="InterPro" id="IPR011598">
    <property type="entry name" value="bHLH_dom"/>
</dbReference>
<keyword evidence="1" id="KW-0805">Transcription regulation</keyword>
<dbReference type="EMBL" id="BEZZ01000028">
    <property type="protein sequence ID" value="GCC23364.1"/>
    <property type="molecule type" value="Genomic_DNA"/>
</dbReference>
<feature type="domain" description="BHLH" evidence="5">
    <location>
        <begin position="217"/>
        <end position="269"/>
    </location>
</feature>
<name>A0A401RYX5_CHIPU</name>
<sequence length="349" mass="39190">MAANTFLINKAGEYFLQMKVPLFNKMMEKVGSDLGETPSDDLSPVQKDFPRHRADREEAESTSEPADQCTEGQQLQAEQQSASNDGVSKETRHDSPDPLSEVPVINLMQRGVQPINERDQKGTFTHSVPTTELSRPPVPLTLQSPVSENRMVQLTAAHLPLPAARAMLYNSTSQYQTLPLLNSEPEPFNMFSSNRVKRRPTPYDVEVTTGVAQPKIVRRIFTNSRERWRQQNVNGAFAELRKLIPTHPPDKKLSKNEILRLAMKYINFLAKLLSDQEQEGEQRGLQIKEADSTRLASDDIQEMSPDSSCGSCFDGTGSPESLSEEHDHLESRHGNHRHSILPPDVNGQR</sequence>
<dbReference type="Proteomes" id="UP000287033">
    <property type="component" value="Unassembled WGS sequence"/>
</dbReference>
<evidence type="ECO:0000256" key="1">
    <source>
        <dbReference type="ARBA" id="ARBA00023015"/>
    </source>
</evidence>
<feature type="region of interest" description="Disordered" evidence="4">
    <location>
        <begin position="31"/>
        <end position="102"/>
    </location>
</feature>
<evidence type="ECO:0000259" key="5">
    <source>
        <dbReference type="PROSITE" id="PS50888"/>
    </source>
</evidence>
<dbReference type="GO" id="GO:0046983">
    <property type="term" value="F:protein dimerization activity"/>
    <property type="evidence" value="ECO:0007669"/>
    <property type="project" value="InterPro"/>
</dbReference>
<dbReference type="PROSITE" id="PS50888">
    <property type="entry name" value="BHLH"/>
    <property type="match status" value="1"/>
</dbReference>
<keyword evidence="2" id="KW-0238">DNA-binding</keyword>
<keyword evidence="3" id="KW-0804">Transcription</keyword>
<dbReference type="Gene3D" id="4.10.280.10">
    <property type="entry name" value="Helix-loop-helix DNA-binding domain"/>
    <property type="match status" value="1"/>
</dbReference>
<feature type="compositionally biased region" description="Basic and acidic residues" evidence="4">
    <location>
        <begin position="87"/>
        <end position="96"/>
    </location>
</feature>
<dbReference type="SUPFAM" id="SSF47459">
    <property type="entry name" value="HLH, helix-loop-helix DNA-binding domain"/>
    <property type="match status" value="1"/>
</dbReference>
<dbReference type="GO" id="GO:0000978">
    <property type="term" value="F:RNA polymerase II cis-regulatory region sequence-specific DNA binding"/>
    <property type="evidence" value="ECO:0007669"/>
    <property type="project" value="TreeGrafter"/>
</dbReference>
<organism evidence="6 7">
    <name type="scientific">Chiloscyllium punctatum</name>
    <name type="common">Brownbanded bambooshark</name>
    <name type="synonym">Hemiscyllium punctatum</name>
    <dbReference type="NCBI Taxonomy" id="137246"/>
    <lineage>
        <taxon>Eukaryota</taxon>
        <taxon>Metazoa</taxon>
        <taxon>Chordata</taxon>
        <taxon>Craniata</taxon>
        <taxon>Vertebrata</taxon>
        <taxon>Chondrichthyes</taxon>
        <taxon>Elasmobranchii</taxon>
        <taxon>Galeomorphii</taxon>
        <taxon>Galeoidea</taxon>
        <taxon>Orectolobiformes</taxon>
        <taxon>Hemiscylliidae</taxon>
        <taxon>Chiloscyllium</taxon>
    </lineage>
</organism>
<gene>
    <name evidence="6" type="ORF">chiPu_0001758</name>
</gene>
<dbReference type="FunFam" id="4.10.280.10:FF:000015">
    <property type="entry name" value="T-cell acute lymphocytic leukemia 1"/>
    <property type="match status" value="1"/>
</dbReference>
<dbReference type="InterPro" id="IPR040238">
    <property type="entry name" value="TAL-like"/>
</dbReference>
<dbReference type="Pfam" id="PF00010">
    <property type="entry name" value="HLH"/>
    <property type="match status" value="1"/>
</dbReference>
<comment type="caution">
    <text evidence="6">The sequence shown here is derived from an EMBL/GenBank/DDBJ whole genome shotgun (WGS) entry which is preliminary data.</text>
</comment>
<dbReference type="AlphaFoldDB" id="A0A401RYX5"/>
<evidence type="ECO:0000256" key="4">
    <source>
        <dbReference type="SAM" id="MobiDB-lite"/>
    </source>
</evidence>
<dbReference type="PANTHER" id="PTHR13864">
    <property type="entry name" value="T-CELL ACUTE LYMPHOCYTIC LEUKEMIA/STEM CELL LEUKEMIA-RELATED"/>
    <property type="match status" value="1"/>
</dbReference>
<accession>A0A401RYX5</accession>
<feature type="compositionally biased region" description="Basic and acidic residues" evidence="4">
    <location>
        <begin position="323"/>
        <end position="333"/>
    </location>
</feature>
<evidence type="ECO:0000313" key="6">
    <source>
        <dbReference type="EMBL" id="GCC23364.1"/>
    </source>
</evidence>
<dbReference type="SMART" id="SM00353">
    <property type="entry name" value="HLH"/>
    <property type="match status" value="1"/>
</dbReference>
<keyword evidence="7" id="KW-1185">Reference proteome</keyword>
<dbReference type="GO" id="GO:0000981">
    <property type="term" value="F:DNA-binding transcription factor activity, RNA polymerase II-specific"/>
    <property type="evidence" value="ECO:0007669"/>
    <property type="project" value="InterPro"/>
</dbReference>
<evidence type="ECO:0000256" key="2">
    <source>
        <dbReference type="ARBA" id="ARBA00023125"/>
    </source>
</evidence>
<dbReference type="CDD" id="cd19706">
    <property type="entry name" value="bHLH_TS_TAL1"/>
    <property type="match status" value="1"/>
</dbReference>
<dbReference type="OMA" id="SKWAMEP"/>
<dbReference type="PANTHER" id="PTHR13864:SF15">
    <property type="entry name" value="T-CELL ACUTE LYMPHOCYTIC LEUKEMIA PROTEIN 1 HOMOLOG-RELATED"/>
    <property type="match status" value="1"/>
</dbReference>
<evidence type="ECO:0000256" key="3">
    <source>
        <dbReference type="ARBA" id="ARBA00023163"/>
    </source>
</evidence>
<proteinExistence type="predicted"/>
<feature type="compositionally biased region" description="Basic and acidic residues" evidence="4">
    <location>
        <begin position="282"/>
        <end position="292"/>
    </location>
</feature>
<dbReference type="STRING" id="137246.A0A401RYX5"/>